<evidence type="ECO:0000313" key="8">
    <source>
        <dbReference type="Proteomes" id="UP000561271"/>
    </source>
</evidence>
<dbReference type="GO" id="GO:0032259">
    <property type="term" value="P:methylation"/>
    <property type="evidence" value="ECO:0007669"/>
    <property type="project" value="UniProtKB-KW"/>
</dbReference>
<dbReference type="InterPro" id="IPR051810">
    <property type="entry name" value="Precorrin_MeTrfase"/>
</dbReference>
<evidence type="ECO:0000259" key="6">
    <source>
        <dbReference type="Pfam" id="PF00590"/>
    </source>
</evidence>
<dbReference type="EMBL" id="BLSC01000208">
    <property type="protein sequence ID" value="GFP37890.1"/>
    <property type="molecule type" value="Genomic_DNA"/>
</dbReference>
<dbReference type="InterPro" id="IPR006363">
    <property type="entry name" value="Cbl_synth_CobJ/CibH_dom"/>
</dbReference>
<dbReference type="PANTHER" id="PTHR47036">
    <property type="entry name" value="COBALT-FACTOR III C(17)-METHYLTRANSFERASE-RELATED"/>
    <property type="match status" value="1"/>
</dbReference>
<proteinExistence type="predicted"/>
<feature type="domain" description="Tetrapyrrole methylase" evidence="6">
    <location>
        <begin position="41"/>
        <end position="247"/>
    </location>
</feature>
<organism evidence="7 8">
    <name type="scientific">Candidatus Hakubella thermalkaliphila</name>
    <dbReference type="NCBI Taxonomy" id="2754717"/>
    <lineage>
        <taxon>Bacteria</taxon>
        <taxon>Bacillati</taxon>
        <taxon>Actinomycetota</taxon>
        <taxon>Actinomycetota incertae sedis</taxon>
        <taxon>Candidatus Hakubellales</taxon>
        <taxon>Candidatus Hakubellaceae</taxon>
        <taxon>Candidatus Hakubella</taxon>
    </lineage>
</organism>
<dbReference type="CDD" id="cd11646">
    <property type="entry name" value="Precorrin_3B_C17_MT"/>
    <property type="match status" value="1"/>
</dbReference>
<protein>
    <submittedName>
        <fullName evidence="7">Precorrin-3B C17-methyltransferase</fullName>
    </submittedName>
</protein>
<sequence>KKEDLTGRGERTLCTVSGEKRKANFAQDSDLRRDHSHSQGRLYIVGIGPGELGYLSQKAFGVLRSCEVIIGYRAYVKLLGDLVQGKEVIASSMGKELVRAETAIEQALSGRKVALISSGDSGIYGMAGVVLEIVEKRSINLDLEIIPGIPAFCAAASSLGAPIMNDFALISLSDILTPWEIIERRLTYACQGDFVIVLYNPKSKKRTWQISKTQALLLKYRSGQTPVGIVRNAKRGKEKVILTTLDRMLDYSIDMLTTIIVGNSSTSLSDRYMVTPRGYKIRVDAKDRLPEEFAYSLKKC</sequence>
<dbReference type="InterPro" id="IPR000878">
    <property type="entry name" value="4pyrrol_Mease"/>
</dbReference>
<gene>
    <name evidence="7" type="ORF">HKBW3S44_01570</name>
</gene>
<comment type="caution">
    <text evidence="7">The sequence shown here is derived from an EMBL/GenBank/DDBJ whole genome shotgun (WGS) entry which is preliminary data.</text>
</comment>
<evidence type="ECO:0000256" key="4">
    <source>
        <dbReference type="ARBA" id="ARBA00022679"/>
    </source>
</evidence>
<keyword evidence="5" id="KW-0949">S-adenosyl-L-methionine</keyword>
<dbReference type="SUPFAM" id="SSF53790">
    <property type="entry name" value="Tetrapyrrole methylase"/>
    <property type="match status" value="1"/>
</dbReference>
<dbReference type="Gene3D" id="3.30.950.10">
    <property type="entry name" value="Methyltransferase, Cobalt-precorrin-4 Transmethylase, Domain 2"/>
    <property type="match status" value="1"/>
</dbReference>
<evidence type="ECO:0000313" key="7">
    <source>
        <dbReference type="EMBL" id="GFP37890.1"/>
    </source>
</evidence>
<dbReference type="PANTHER" id="PTHR47036:SF1">
    <property type="entry name" value="COBALT-FACTOR III C(17)-METHYLTRANSFERASE-RELATED"/>
    <property type="match status" value="1"/>
</dbReference>
<evidence type="ECO:0000256" key="2">
    <source>
        <dbReference type="ARBA" id="ARBA00022573"/>
    </source>
</evidence>
<dbReference type="GO" id="GO:0008168">
    <property type="term" value="F:methyltransferase activity"/>
    <property type="evidence" value="ECO:0007669"/>
    <property type="project" value="UniProtKB-KW"/>
</dbReference>
<dbReference type="InterPro" id="IPR035996">
    <property type="entry name" value="4pyrrol_Methylase_sf"/>
</dbReference>
<dbReference type="NCBIfam" id="TIGR01466">
    <property type="entry name" value="cobJ_cbiH"/>
    <property type="match status" value="1"/>
</dbReference>
<dbReference type="InterPro" id="IPR014777">
    <property type="entry name" value="4pyrrole_Mease_sub1"/>
</dbReference>
<dbReference type="Gene3D" id="3.40.1010.10">
    <property type="entry name" value="Cobalt-precorrin-4 Transmethylase, Domain 1"/>
    <property type="match status" value="1"/>
</dbReference>
<name>A0A6V8Q0A8_9ACTN</name>
<keyword evidence="4 7" id="KW-0808">Transferase</keyword>
<reference evidence="7 8" key="1">
    <citation type="journal article" date="2020" name="Front. Microbiol.">
        <title>Single-cell genomics of novel Actinobacteria with the Wood-Ljungdahl pathway discovered in a serpentinizing system.</title>
        <authorList>
            <person name="Merino N."/>
            <person name="Kawai M."/>
            <person name="Boyd E.S."/>
            <person name="Colman D.R."/>
            <person name="McGlynn S.E."/>
            <person name="Nealson K.H."/>
            <person name="Kurokawa K."/>
            <person name="Hongoh Y."/>
        </authorList>
    </citation>
    <scope>NUCLEOTIDE SEQUENCE [LARGE SCALE GENOMIC DNA]</scope>
    <source>
        <strain evidence="7 8">S44</strain>
    </source>
</reference>
<feature type="non-terminal residue" evidence="7">
    <location>
        <position position="1"/>
    </location>
</feature>
<evidence type="ECO:0000256" key="5">
    <source>
        <dbReference type="ARBA" id="ARBA00022691"/>
    </source>
</evidence>
<dbReference type="InterPro" id="IPR014776">
    <property type="entry name" value="4pyrrole_Mease_sub2"/>
</dbReference>
<evidence type="ECO:0000256" key="1">
    <source>
        <dbReference type="ARBA" id="ARBA00004953"/>
    </source>
</evidence>
<dbReference type="Pfam" id="PF00590">
    <property type="entry name" value="TP_methylase"/>
    <property type="match status" value="1"/>
</dbReference>
<keyword evidence="2" id="KW-0169">Cobalamin biosynthesis</keyword>
<dbReference type="Proteomes" id="UP000561271">
    <property type="component" value="Unassembled WGS sequence"/>
</dbReference>
<dbReference type="GO" id="GO:0009236">
    <property type="term" value="P:cobalamin biosynthetic process"/>
    <property type="evidence" value="ECO:0007669"/>
    <property type="project" value="UniProtKB-UniPathway"/>
</dbReference>
<accession>A0A6V8Q0A8</accession>
<evidence type="ECO:0000256" key="3">
    <source>
        <dbReference type="ARBA" id="ARBA00022603"/>
    </source>
</evidence>
<comment type="pathway">
    <text evidence="1">Cofactor biosynthesis; adenosylcobalamin biosynthesis.</text>
</comment>
<keyword evidence="3 7" id="KW-0489">Methyltransferase</keyword>
<dbReference type="UniPathway" id="UPA00148"/>
<dbReference type="AlphaFoldDB" id="A0A6V8Q0A8"/>